<keyword evidence="3" id="KW-1185">Reference proteome</keyword>
<evidence type="ECO:0000256" key="1">
    <source>
        <dbReference type="SAM" id="MobiDB-lite"/>
    </source>
</evidence>
<comment type="caution">
    <text evidence="2">The sequence shown here is derived from an EMBL/GenBank/DDBJ whole genome shotgun (WGS) entry which is preliminary data.</text>
</comment>
<evidence type="ECO:0000313" key="2">
    <source>
        <dbReference type="EMBL" id="GIY35627.1"/>
    </source>
</evidence>
<protein>
    <submittedName>
        <fullName evidence="2">Uncharacterized protein</fullName>
    </submittedName>
</protein>
<dbReference type="AlphaFoldDB" id="A0AAV4ST62"/>
<organism evidence="2 3">
    <name type="scientific">Caerostris extrusa</name>
    <name type="common">Bark spider</name>
    <name type="synonym">Caerostris bankana</name>
    <dbReference type="NCBI Taxonomy" id="172846"/>
    <lineage>
        <taxon>Eukaryota</taxon>
        <taxon>Metazoa</taxon>
        <taxon>Ecdysozoa</taxon>
        <taxon>Arthropoda</taxon>
        <taxon>Chelicerata</taxon>
        <taxon>Arachnida</taxon>
        <taxon>Araneae</taxon>
        <taxon>Araneomorphae</taxon>
        <taxon>Entelegynae</taxon>
        <taxon>Araneoidea</taxon>
        <taxon>Araneidae</taxon>
        <taxon>Caerostris</taxon>
    </lineage>
</organism>
<feature type="compositionally biased region" description="Polar residues" evidence="1">
    <location>
        <begin position="11"/>
        <end position="24"/>
    </location>
</feature>
<accession>A0AAV4ST62</accession>
<proteinExistence type="predicted"/>
<dbReference type="Proteomes" id="UP001054945">
    <property type="component" value="Unassembled WGS sequence"/>
</dbReference>
<evidence type="ECO:0000313" key="3">
    <source>
        <dbReference type="Proteomes" id="UP001054945"/>
    </source>
</evidence>
<sequence>MISTPIKRGTPSKSSNADSGYFGSRSNIKSSLRKVVNTESPSKEILAVRKTSTDFKDTSRLGILNAINPNVSLIELFNSKKIVKKLDFNDESSAYGSFCTPSKDNSGIDEKQSPCPLSTSSMRNSESDELSFIKQLKYPAQHNDKNYIPSPNKNNQFSYVNRSVSKDSANKYKNQCKKSIAKVNLDFLLVKSFSHKNLNVTSPECSKADIKVYRSFVPTLSPSRIGLFSAKKPKQSFQQHDEIKSSASLKNNLFSTPVDGVYFKAANAYTKTFVHHKKFDFFHELQKIGLTPIITSIFSLMSTKDLCAIACENPCYKTNFSKAKKKHPLYLLGGHALENQRNIIVELKQPVIKQMDKKFDSFIQEGKKIKNGVLKKCPRCQHASKCTDGIMYVCSNCIYAFCKKCLSPYVTEKHFCPTSVTYIPTIIGSKQSRKNLKRL</sequence>
<reference evidence="2 3" key="1">
    <citation type="submission" date="2021-06" db="EMBL/GenBank/DDBJ databases">
        <title>Caerostris extrusa draft genome.</title>
        <authorList>
            <person name="Kono N."/>
            <person name="Arakawa K."/>
        </authorList>
    </citation>
    <scope>NUCLEOTIDE SEQUENCE [LARGE SCALE GENOMIC DNA]</scope>
</reference>
<feature type="region of interest" description="Disordered" evidence="1">
    <location>
        <begin position="1"/>
        <end position="24"/>
    </location>
</feature>
<gene>
    <name evidence="2" type="primary">AVEN_269634_1</name>
    <name evidence="2" type="ORF">CEXT_555611</name>
</gene>
<feature type="region of interest" description="Disordered" evidence="1">
    <location>
        <begin position="103"/>
        <end position="123"/>
    </location>
</feature>
<dbReference type="EMBL" id="BPLR01009940">
    <property type="protein sequence ID" value="GIY35627.1"/>
    <property type="molecule type" value="Genomic_DNA"/>
</dbReference>
<name>A0AAV4ST62_CAEEX</name>